<comment type="caution">
    <text evidence="8">The sequence shown here is derived from an EMBL/GenBank/DDBJ whole genome shotgun (WGS) entry which is preliminary data.</text>
</comment>
<dbReference type="GO" id="GO:0046943">
    <property type="term" value="F:carboxylic acid transmembrane transporter activity"/>
    <property type="evidence" value="ECO:0007669"/>
    <property type="project" value="TreeGrafter"/>
</dbReference>
<proteinExistence type="predicted"/>
<dbReference type="InterPro" id="IPR036259">
    <property type="entry name" value="MFS_trans_sf"/>
</dbReference>
<feature type="transmembrane region" description="Helical" evidence="6">
    <location>
        <begin position="263"/>
        <end position="284"/>
    </location>
</feature>
<dbReference type="SUPFAM" id="SSF103473">
    <property type="entry name" value="MFS general substrate transporter"/>
    <property type="match status" value="1"/>
</dbReference>
<evidence type="ECO:0000256" key="5">
    <source>
        <dbReference type="ARBA" id="ARBA00023136"/>
    </source>
</evidence>
<feature type="transmembrane region" description="Helical" evidence="6">
    <location>
        <begin position="160"/>
        <end position="183"/>
    </location>
</feature>
<keyword evidence="3 6" id="KW-0812">Transmembrane</keyword>
<dbReference type="PANTHER" id="PTHR23508">
    <property type="entry name" value="CARBOXYLIC ACID TRANSPORTER PROTEIN HOMOLOG"/>
    <property type="match status" value="1"/>
</dbReference>
<evidence type="ECO:0000313" key="8">
    <source>
        <dbReference type="EMBL" id="KRN07212.1"/>
    </source>
</evidence>
<dbReference type="PATRIC" id="fig|1423806.3.peg.39"/>
<organism evidence="8 9">
    <name type="scientific">Liquorilactobacillus sucicola DSM 21376 = JCM 15457</name>
    <dbReference type="NCBI Taxonomy" id="1423806"/>
    <lineage>
        <taxon>Bacteria</taxon>
        <taxon>Bacillati</taxon>
        <taxon>Bacillota</taxon>
        <taxon>Bacilli</taxon>
        <taxon>Lactobacillales</taxon>
        <taxon>Lactobacillaceae</taxon>
        <taxon>Liquorilactobacillus</taxon>
    </lineage>
</organism>
<dbReference type="EMBL" id="AYZF01000007">
    <property type="protein sequence ID" value="KRN07212.1"/>
    <property type="molecule type" value="Genomic_DNA"/>
</dbReference>
<evidence type="ECO:0000259" key="7">
    <source>
        <dbReference type="PROSITE" id="PS50850"/>
    </source>
</evidence>
<dbReference type="CDD" id="cd17316">
    <property type="entry name" value="MFS_SV2_like"/>
    <property type="match status" value="1"/>
</dbReference>
<evidence type="ECO:0000256" key="4">
    <source>
        <dbReference type="ARBA" id="ARBA00022989"/>
    </source>
</evidence>
<feature type="domain" description="Major facilitator superfamily (MFS) profile" evidence="7">
    <location>
        <begin position="36"/>
        <end position="445"/>
    </location>
</feature>
<feature type="transmembrane region" description="Helical" evidence="6">
    <location>
        <begin position="74"/>
        <end position="93"/>
    </location>
</feature>
<accession>A0A023CZJ8</accession>
<dbReference type="PROSITE" id="PS00216">
    <property type="entry name" value="SUGAR_TRANSPORT_1"/>
    <property type="match status" value="1"/>
</dbReference>
<feature type="transmembrane region" description="Helical" evidence="6">
    <location>
        <begin position="125"/>
        <end position="148"/>
    </location>
</feature>
<evidence type="ECO:0000256" key="2">
    <source>
        <dbReference type="ARBA" id="ARBA00022448"/>
    </source>
</evidence>
<feature type="transmembrane region" description="Helical" evidence="6">
    <location>
        <begin position="355"/>
        <end position="379"/>
    </location>
</feature>
<dbReference type="AlphaFoldDB" id="A0A023CZJ8"/>
<dbReference type="InterPro" id="IPR005828">
    <property type="entry name" value="MFS_sugar_transport-like"/>
</dbReference>
<dbReference type="Proteomes" id="UP000050961">
    <property type="component" value="Unassembled WGS sequence"/>
</dbReference>
<dbReference type="PROSITE" id="PS50850">
    <property type="entry name" value="MFS"/>
    <property type="match status" value="1"/>
</dbReference>
<dbReference type="STRING" id="1423806.FD15_GL000037"/>
<dbReference type="Pfam" id="PF00083">
    <property type="entry name" value="Sugar_tr"/>
    <property type="match status" value="1"/>
</dbReference>
<feature type="transmembrane region" description="Helical" evidence="6">
    <location>
        <begin position="189"/>
        <end position="205"/>
    </location>
</feature>
<dbReference type="InterPro" id="IPR020846">
    <property type="entry name" value="MFS_dom"/>
</dbReference>
<comment type="subcellular location">
    <subcellularLocation>
        <location evidence="1">Cell membrane</location>
        <topology evidence="1">Multi-pass membrane protein</topology>
    </subcellularLocation>
</comment>
<evidence type="ECO:0000256" key="3">
    <source>
        <dbReference type="ARBA" id="ARBA00022692"/>
    </source>
</evidence>
<evidence type="ECO:0000256" key="1">
    <source>
        <dbReference type="ARBA" id="ARBA00004651"/>
    </source>
</evidence>
<keyword evidence="5 6" id="KW-0472">Membrane</keyword>
<keyword evidence="2" id="KW-0813">Transport</keyword>
<sequence>MDNTSTVSQNNFNQTIEKSLHVRMDKIQPTKTFYKIFTLVSAGMFLDAIDVYLASGVSSYLLKDGWSTLSLNSAFLSVGFFGLFLGSVFAGLIGDLFGRKRAYQLNLLIFGTFTLLGSFAPNMPFLIICRLISSIGLGTEIVTGYAMINEFAPIKSRGKWCALTSFVANCGAPITMLLCTLIIPRFSWRAMFVISGALALILWYFRRNLPESPRWYIAHQKYHDAQKVISSIEDEMKAEKTAPAANIATNTAEQNSAASDKHFIRNLLVATFAVSATIVCQYTFTSWVPTLLVKQGINVVSSLSFTTVMLLGAPFGAFVGALAVDRIGRKPTIVSAFTFAAILGILYGHQTQPMLVMLFGFLLTSCFYVLMASVVGVYVSELFSTKYRFRGAGIANGISKLITVGMPFVVSWLITISNPSMIFILISSFALIAGVIVLFFGPETNNKVLE</sequence>
<feature type="transmembrane region" description="Helical" evidence="6">
    <location>
        <begin position="391"/>
        <end position="414"/>
    </location>
</feature>
<dbReference type="GO" id="GO:0005886">
    <property type="term" value="C:plasma membrane"/>
    <property type="evidence" value="ECO:0007669"/>
    <property type="project" value="UniProtKB-SubCell"/>
</dbReference>
<feature type="transmembrane region" description="Helical" evidence="6">
    <location>
        <begin position="102"/>
        <end position="119"/>
    </location>
</feature>
<feature type="transmembrane region" description="Helical" evidence="6">
    <location>
        <begin position="33"/>
        <end position="54"/>
    </location>
</feature>
<feature type="transmembrane region" description="Helical" evidence="6">
    <location>
        <begin position="304"/>
        <end position="324"/>
    </location>
</feature>
<dbReference type="Gene3D" id="1.20.1250.20">
    <property type="entry name" value="MFS general substrate transporter like domains"/>
    <property type="match status" value="1"/>
</dbReference>
<dbReference type="OrthoDB" id="9787026at2"/>
<dbReference type="eggNOG" id="COG2814">
    <property type="taxonomic scope" value="Bacteria"/>
</dbReference>
<name>A0A023CZJ8_9LACO</name>
<evidence type="ECO:0000256" key="6">
    <source>
        <dbReference type="SAM" id="Phobius"/>
    </source>
</evidence>
<protein>
    <submittedName>
        <fullName evidence="8">Transport protein</fullName>
    </submittedName>
</protein>
<dbReference type="InterPro" id="IPR005829">
    <property type="entry name" value="Sugar_transporter_CS"/>
</dbReference>
<keyword evidence="4 6" id="KW-1133">Transmembrane helix</keyword>
<feature type="transmembrane region" description="Helical" evidence="6">
    <location>
        <begin position="420"/>
        <end position="440"/>
    </location>
</feature>
<dbReference type="PANTHER" id="PTHR23508:SF10">
    <property type="entry name" value="CARBOXYLIC ACID TRANSPORTER PROTEIN HOMOLOG"/>
    <property type="match status" value="1"/>
</dbReference>
<evidence type="ECO:0000313" key="9">
    <source>
        <dbReference type="Proteomes" id="UP000050961"/>
    </source>
</evidence>
<reference evidence="8 9" key="1">
    <citation type="journal article" date="2015" name="Genome Announc.">
        <title>Expanding the biotechnology potential of lactobacilli through comparative genomics of 213 strains and associated genera.</title>
        <authorList>
            <person name="Sun Z."/>
            <person name="Harris H.M."/>
            <person name="McCann A."/>
            <person name="Guo C."/>
            <person name="Argimon S."/>
            <person name="Zhang W."/>
            <person name="Yang X."/>
            <person name="Jeffery I.B."/>
            <person name="Cooney J.C."/>
            <person name="Kagawa T.F."/>
            <person name="Liu W."/>
            <person name="Song Y."/>
            <person name="Salvetti E."/>
            <person name="Wrobel A."/>
            <person name="Rasinkangas P."/>
            <person name="Parkhill J."/>
            <person name="Rea M.C."/>
            <person name="O'Sullivan O."/>
            <person name="Ritari J."/>
            <person name="Douillard F.P."/>
            <person name="Paul Ross R."/>
            <person name="Yang R."/>
            <person name="Briner A.E."/>
            <person name="Felis G.E."/>
            <person name="de Vos W.M."/>
            <person name="Barrangou R."/>
            <person name="Klaenhammer T.R."/>
            <person name="Caufield P.W."/>
            <person name="Cui Y."/>
            <person name="Zhang H."/>
            <person name="O'Toole P.W."/>
        </authorList>
    </citation>
    <scope>NUCLEOTIDE SEQUENCE [LARGE SCALE GENOMIC DNA]</scope>
    <source>
        <strain evidence="8 9">DSM 21376</strain>
    </source>
</reference>
<gene>
    <name evidence="8" type="ORF">FD15_GL000037</name>
</gene>
<dbReference type="RefSeq" id="WP_051993472.1">
    <property type="nucleotide sequence ID" value="NZ_AYZF01000007.1"/>
</dbReference>
<keyword evidence="9" id="KW-1185">Reference proteome</keyword>
<feature type="transmembrane region" description="Helical" evidence="6">
    <location>
        <begin position="331"/>
        <end position="349"/>
    </location>
</feature>